<dbReference type="CDD" id="cd13616">
    <property type="entry name" value="PBP2_OsmF"/>
    <property type="match status" value="1"/>
</dbReference>
<feature type="domain" description="ABC-type glycine betaine transport system substrate-binding" evidence="1">
    <location>
        <begin position="104"/>
        <end position="377"/>
    </location>
</feature>
<organism evidence="2 3">
    <name type="scientific">Burkholderia thailandensis (strain ATCC 700388 / DSM 13276 / CCUG 48851 / CIP 106301 / E264)</name>
    <dbReference type="NCBI Taxonomy" id="271848"/>
    <lineage>
        <taxon>Bacteria</taxon>
        <taxon>Pseudomonadati</taxon>
        <taxon>Pseudomonadota</taxon>
        <taxon>Betaproteobacteria</taxon>
        <taxon>Burkholderiales</taxon>
        <taxon>Burkholderiaceae</taxon>
        <taxon>Burkholderia</taxon>
        <taxon>pseudomallei group</taxon>
    </lineage>
</organism>
<evidence type="ECO:0000259" key="1">
    <source>
        <dbReference type="Pfam" id="PF04069"/>
    </source>
</evidence>
<dbReference type="HOGENOM" id="CLU_038355_1_1_4"/>
<gene>
    <name evidence="2" type="ordered locus">BTH_I2378</name>
</gene>
<reference evidence="2 3" key="1">
    <citation type="journal article" date="2005" name="BMC Genomics">
        <title>Bacterial genome adaptation to niches: divergence of the potential virulence genes in three Burkholderia species of different survival strategies.</title>
        <authorList>
            <person name="Kim H.S."/>
            <person name="Schell M.A."/>
            <person name="Yu Y."/>
            <person name="Ulrich R.L."/>
            <person name="Sarria S.H."/>
            <person name="Nierman W.C."/>
            <person name="DeShazer D."/>
        </authorList>
    </citation>
    <scope>NUCLEOTIDE SEQUENCE [LARGE SCALE GENOMIC DNA]</scope>
    <source>
        <strain evidence="3">ATCC 700388 / DSM 13276 / CCUG 48851 / CIP 106301 / E264</strain>
    </source>
</reference>
<dbReference type="Pfam" id="PF04069">
    <property type="entry name" value="OpuAC"/>
    <property type="match status" value="1"/>
</dbReference>
<dbReference type="Gene3D" id="3.40.190.10">
    <property type="entry name" value="Periplasmic binding protein-like II"/>
    <property type="match status" value="1"/>
</dbReference>
<dbReference type="InterPro" id="IPR007210">
    <property type="entry name" value="ABC_Gly_betaine_transp_sub-bd"/>
</dbReference>
<dbReference type="SUPFAM" id="SSF53850">
    <property type="entry name" value="Periplasmic binding protein-like II"/>
    <property type="match status" value="1"/>
</dbReference>
<protein>
    <submittedName>
        <fullName evidence="2">ABC transporter, periplasmic glycine/betaine-binding protein, putative</fullName>
    </submittedName>
</protein>
<dbReference type="Proteomes" id="UP000001930">
    <property type="component" value="Chromosome I"/>
</dbReference>
<evidence type="ECO:0000313" key="3">
    <source>
        <dbReference type="Proteomes" id="UP000001930"/>
    </source>
</evidence>
<dbReference type="AlphaFoldDB" id="Q2SW00"/>
<evidence type="ECO:0000313" key="2">
    <source>
        <dbReference type="EMBL" id="ABC38411.1"/>
    </source>
</evidence>
<sequence length="383" mass="40084">MRSPKRLDAIIRDYSAPRVNAPLFAKARPLKYLDPLPPAIGPASPPAECRLPGGRRPLHPLICCPTGVPAPMKVPRFSRSLRAAAAALAVSVCATAPGAHAAGAITVASKIDTEGNLLGNVIAQVLKAHGIAVVDKIGLGATPIVRKALTTGEIDIYPEYTGNAAFFFNKADDPAWKNAAQGYALARQLDYAANRIVWLAPAPANNTWGVAVLSSVAQAQHLKTFSDFGRWVGAGGKVKLAASAEFVNSASALPSFEKVYGFKLKQEQMLVLSGGDTAATIKAAAQQTDGVNAAMVYGTDGGIAAAGLTVLDDDKHVQPVYAPTPIIREAVLKAHPQIADYLKPVFAGLDLKTLQTLNARIQINGEPAASVAASYLKAKGFVK</sequence>
<keyword evidence="3" id="KW-1185">Reference proteome</keyword>
<dbReference type="EMBL" id="CP000086">
    <property type="protein sequence ID" value="ABC38411.1"/>
    <property type="molecule type" value="Genomic_DNA"/>
</dbReference>
<name>Q2SW00_BURTA</name>
<accession>Q2SW00</accession>
<proteinExistence type="predicted"/>
<dbReference type="KEGG" id="bte:BTH_I2378"/>
<dbReference type="GO" id="GO:0043190">
    <property type="term" value="C:ATP-binding cassette (ABC) transporter complex"/>
    <property type="evidence" value="ECO:0007669"/>
    <property type="project" value="InterPro"/>
</dbReference>
<dbReference type="GO" id="GO:0022857">
    <property type="term" value="F:transmembrane transporter activity"/>
    <property type="evidence" value="ECO:0007669"/>
    <property type="project" value="InterPro"/>
</dbReference>
<dbReference type="Gene3D" id="3.40.190.120">
    <property type="entry name" value="Osmoprotection protein (prox), domain 2"/>
    <property type="match status" value="1"/>
</dbReference>